<dbReference type="InterPro" id="IPR027443">
    <property type="entry name" value="IPNS-like_sf"/>
</dbReference>
<dbReference type="PANTHER" id="PTHR10209">
    <property type="entry name" value="OXIDOREDUCTASE, 2OG-FE II OXYGENASE FAMILY PROTEIN"/>
    <property type="match status" value="1"/>
</dbReference>
<evidence type="ECO:0000259" key="5">
    <source>
        <dbReference type="Pfam" id="PF03171"/>
    </source>
</evidence>
<dbReference type="Proteomes" id="UP000224567">
    <property type="component" value="Unassembled WGS sequence"/>
</dbReference>
<keyword evidence="7" id="KW-1185">Reference proteome</keyword>
<evidence type="ECO:0000313" key="6">
    <source>
        <dbReference type="EMBL" id="PHT43702.1"/>
    </source>
</evidence>
<proteinExistence type="inferred from homology"/>
<gene>
    <name evidence="6" type="ORF">CQW23_17727</name>
</gene>
<accession>A0A2G2WER4</accession>
<evidence type="ECO:0000256" key="3">
    <source>
        <dbReference type="ARBA" id="ARBA00023002"/>
    </source>
</evidence>
<evidence type="ECO:0000313" key="7">
    <source>
        <dbReference type="Proteomes" id="UP000224567"/>
    </source>
</evidence>
<keyword evidence="4" id="KW-0408">Iron</keyword>
<reference evidence="7" key="2">
    <citation type="journal article" date="2017" name="J. Anim. Genet.">
        <title>Multiple reference genome sequences of hot pepper reveal the massive evolution of plant disease resistance genes by retroduplication.</title>
        <authorList>
            <person name="Kim S."/>
            <person name="Park J."/>
            <person name="Yeom S.-I."/>
            <person name="Kim Y.-M."/>
            <person name="Seo E."/>
            <person name="Kim K.-T."/>
            <person name="Kim M.-S."/>
            <person name="Lee J.M."/>
            <person name="Cheong K."/>
            <person name="Shin H.-S."/>
            <person name="Kim S.-B."/>
            <person name="Han K."/>
            <person name="Lee J."/>
            <person name="Park M."/>
            <person name="Lee H.-A."/>
            <person name="Lee H.-Y."/>
            <person name="Lee Y."/>
            <person name="Oh S."/>
            <person name="Lee J.H."/>
            <person name="Choi E."/>
            <person name="Choi E."/>
            <person name="Lee S.E."/>
            <person name="Jeon J."/>
            <person name="Kim H."/>
            <person name="Choi G."/>
            <person name="Song H."/>
            <person name="Lee J."/>
            <person name="Lee S.-C."/>
            <person name="Kwon J.-K."/>
            <person name="Lee H.-Y."/>
            <person name="Koo N."/>
            <person name="Hong Y."/>
            <person name="Kim R.W."/>
            <person name="Kang W.-H."/>
            <person name="Huh J.H."/>
            <person name="Kang B.-C."/>
            <person name="Yang T.-J."/>
            <person name="Lee Y.-H."/>
            <person name="Bennetzen J.L."/>
            <person name="Choi D."/>
        </authorList>
    </citation>
    <scope>NUCLEOTIDE SEQUENCE [LARGE SCALE GENOMIC DNA]</scope>
    <source>
        <strain evidence="7">cv. PBC81</strain>
    </source>
</reference>
<keyword evidence="3" id="KW-0560">Oxidoreductase</keyword>
<name>A0A2G2WER4_CAPBA</name>
<evidence type="ECO:0000256" key="2">
    <source>
        <dbReference type="ARBA" id="ARBA00022723"/>
    </source>
</evidence>
<dbReference type="GO" id="GO:0046872">
    <property type="term" value="F:metal ion binding"/>
    <property type="evidence" value="ECO:0007669"/>
    <property type="project" value="UniProtKB-KW"/>
</dbReference>
<dbReference type="EMBL" id="MLFT02000007">
    <property type="protein sequence ID" value="PHT43702.1"/>
    <property type="molecule type" value="Genomic_DNA"/>
</dbReference>
<organism evidence="6 7">
    <name type="scientific">Capsicum baccatum</name>
    <name type="common">Peruvian pepper</name>
    <dbReference type="NCBI Taxonomy" id="33114"/>
    <lineage>
        <taxon>Eukaryota</taxon>
        <taxon>Viridiplantae</taxon>
        <taxon>Streptophyta</taxon>
        <taxon>Embryophyta</taxon>
        <taxon>Tracheophyta</taxon>
        <taxon>Spermatophyta</taxon>
        <taxon>Magnoliopsida</taxon>
        <taxon>eudicotyledons</taxon>
        <taxon>Gunneridae</taxon>
        <taxon>Pentapetalae</taxon>
        <taxon>asterids</taxon>
        <taxon>lamiids</taxon>
        <taxon>Solanales</taxon>
        <taxon>Solanaceae</taxon>
        <taxon>Solanoideae</taxon>
        <taxon>Capsiceae</taxon>
        <taxon>Capsicum</taxon>
    </lineage>
</organism>
<dbReference type="Pfam" id="PF03171">
    <property type="entry name" value="2OG-FeII_Oxy"/>
    <property type="match status" value="1"/>
</dbReference>
<reference evidence="6 7" key="1">
    <citation type="journal article" date="2017" name="Genome Biol.">
        <title>New reference genome sequences of hot pepper reveal the massive evolution of plant disease-resistance genes by retroduplication.</title>
        <authorList>
            <person name="Kim S."/>
            <person name="Park J."/>
            <person name="Yeom S.I."/>
            <person name="Kim Y.M."/>
            <person name="Seo E."/>
            <person name="Kim K.T."/>
            <person name="Kim M.S."/>
            <person name="Lee J.M."/>
            <person name="Cheong K."/>
            <person name="Shin H.S."/>
            <person name="Kim S.B."/>
            <person name="Han K."/>
            <person name="Lee J."/>
            <person name="Park M."/>
            <person name="Lee H.A."/>
            <person name="Lee H.Y."/>
            <person name="Lee Y."/>
            <person name="Oh S."/>
            <person name="Lee J.H."/>
            <person name="Choi E."/>
            <person name="Choi E."/>
            <person name="Lee S.E."/>
            <person name="Jeon J."/>
            <person name="Kim H."/>
            <person name="Choi G."/>
            <person name="Song H."/>
            <person name="Lee J."/>
            <person name="Lee S.C."/>
            <person name="Kwon J.K."/>
            <person name="Lee H.Y."/>
            <person name="Koo N."/>
            <person name="Hong Y."/>
            <person name="Kim R.W."/>
            <person name="Kang W.H."/>
            <person name="Huh J.H."/>
            <person name="Kang B.C."/>
            <person name="Yang T.J."/>
            <person name="Lee Y.H."/>
            <person name="Bennetzen J.L."/>
            <person name="Choi D."/>
        </authorList>
    </citation>
    <scope>NUCLEOTIDE SEQUENCE [LARGE SCALE GENOMIC DNA]</scope>
    <source>
        <strain evidence="7">cv. PBC81</strain>
    </source>
</reference>
<keyword evidence="2" id="KW-0479">Metal-binding</keyword>
<evidence type="ECO:0000256" key="4">
    <source>
        <dbReference type="ARBA" id="ARBA00023004"/>
    </source>
</evidence>
<dbReference type="OrthoDB" id="288590at2759"/>
<dbReference type="STRING" id="33114.A0A2G2WER4"/>
<feature type="domain" description="Isopenicillin N synthase-like Fe(2+) 2OG dioxygenase" evidence="5">
    <location>
        <begin position="80"/>
        <end position="121"/>
    </location>
</feature>
<dbReference type="AlphaFoldDB" id="A0A2G2WER4"/>
<dbReference type="SUPFAM" id="SSF51197">
    <property type="entry name" value="Clavaminate synthase-like"/>
    <property type="match status" value="1"/>
</dbReference>
<sequence>MWRNGVMGVVSCSGGKWGEMNEWVLCPVVEENVEKWDLVLEYMKWAKPIIEKFLELLLERLNVKQIDEPMKSAVMGTLIVNLIHYPVCPSPELIAGAGRHADASSITILLQDDVGGLYVREPKVMAGFMCHHSKGRS</sequence>
<protein>
    <submittedName>
        <fullName evidence="6">Feruloyl CoA ortho-hydroxylase 2</fullName>
    </submittedName>
</protein>
<dbReference type="InterPro" id="IPR044861">
    <property type="entry name" value="IPNS-like_FE2OG_OXY"/>
</dbReference>
<dbReference type="PANTHER" id="PTHR10209:SF591">
    <property type="entry name" value="2OG-FE(II) OXYGENASE FAMILY OXIDOREDUCTASE"/>
    <property type="match status" value="1"/>
</dbReference>
<dbReference type="Gene3D" id="2.60.120.330">
    <property type="entry name" value="B-lactam Antibiotic, Isopenicillin N Synthase, Chain"/>
    <property type="match status" value="1"/>
</dbReference>
<evidence type="ECO:0000256" key="1">
    <source>
        <dbReference type="ARBA" id="ARBA00008056"/>
    </source>
</evidence>
<comment type="caution">
    <text evidence="6">The sequence shown here is derived from an EMBL/GenBank/DDBJ whole genome shotgun (WGS) entry which is preliminary data.</text>
</comment>
<dbReference type="GO" id="GO:0016491">
    <property type="term" value="F:oxidoreductase activity"/>
    <property type="evidence" value="ECO:0007669"/>
    <property type="project" value="UniProtKB-KW"/>
</dbReference>
<comment type="similarity">
    <text evidence="1">Belongs to the iron/ascorbate-dependent oxidoreductase family.</text>
</comment>